<dbReference type="InterPro" id="IPR049468">
    <property type="entry name" value="Restrct_endonuc-II-like_dom"/>
</dbReference>
<dbReference type="EMBL" id="MGIP01000014">
    <property type="protein sequence ID" value="OGM90878.1"/>
    <property type="molecule type" value="Genomic_DNA"/>
</dbReference>
<dbReference type="Gene3D" id="3.40.960.10">
    <property type="entry name" value="VSR Endonuclease"/>
    <property type="match status" value="1"/>
</dbReference>
<protein>
    <recommendedName>
        <fullName evidence="1">Restriction endonuclease type II-like domain-containing protein</fullName>
    </recommendedName>
</protein>
<dbReference type="AlphaFoldDB" id="A0A1F8DSU0"/>
<accession>A0A1F8DSU0</accession>
<evidence type="ECO:0000313" key="3">
    <source>
        <dbReference type="Proteomes" id="UP000177029"/>
    </source>
</evidence>
<evidence type="ECO:0000313" key="2">
    <source>
        <dbReference type="EMBL" id="OGM90878.1"/>
    </source>
</evidence>
<organism evidence="2 3">
    <name type="scientific">Candidatus Wolfebacteria bacterium RIFCSPHIGHO2_01_FULL_48_22</name>
    <dbReference type="NCBI Taxonomy" id="1802555"/>
    <lineage>
        <taxon>Bacteria</taxon>
        <taxon>Candidatus Wolfeibacteriota</taxon>
    </lineage>
</organism>
<dbReference type="Proteomes" id="UP000177029">
    <property type="component" value="Unassembled WGS sequence"/>
</dbReference>
<dbReference type="STRING" id="1802555.A2755_01585"/>
<reference evidence="2 3" key="1">
    <citation type="journal article" date="2016" name="Nat. Commun.">
        <title>Thousands of microbial genomes shed light on interconnected biogeochemical processes in an aquifer system.</title>
        <authorList>
            <person name="Anantharaman K."/>
            <person name="Brown C.T."/>
            <person name="Hug L.A."/>
            <person name="Sharon I."/>
            <person name="Castelle C.J."/>
            <person name="Probst A.J."/>
            <person name="Thomas B.C."/>
            <person name="Singh A."/>
            <person name="Wilkins M.J."/>
            <person name="Karaoz U."/>
            <person name="Brodie E.L."/>
            <person name="Williams K.H."/>
            <person name="Hubbard S.S."/>
            <person name="Banfield J.F."/>
        </authorList>
    </citation>
    <scope>NUCLEOTIDE SEQUENCE [LARGE SCALE GENOMIC DNA]</scope>
</reference>
<feature type="domain" description="Restriction endonuclease type II-like" evidence="1">
    <location>
        <begin position="145"/>
        <end position="235"/>
    </location>
</feature>
<comment type="caution">
    <text evidence="2">The sequence shown here is derived from an EMBL/GenBank/DDBJ whole genome shotgun (WGS) entry which is preliminary data.</text>
</comment>
<evidence type="ECO:0000259" key="1">
    <source>
        <dbReference type="Pfam" id="PF18741"/>
    </source>
</evidence>
<sequence>MRKKFPKNEKVILIGVVKNRRDLKLIRKEHWYRMPARYAPVRTYTHIAFYQPAVFGNKGKQIRYFARVKGNAIRTRRDLLPNEHSHARANELYIQVRLGNIQQLKPPVRNTVPRRVVFGFTTLRALKHARNMLDVYEIVPTEVIVGRLLKHMHIHAVPQYPLHIEGKRFRIDFAILRRQGNIAIECDNHKAHRGHAQHEKDILKNKMLRKHGWYVLRISDSDIISNLPMCVKKIHSVAAYQ</sequence>
<dbReference type="InterPro" id="IPR011335">
    <property type="entry name" value="Restrct_endonuc-II-like"/>
</dbReference>
<dbReference type="Pfam" id="PF18741">
    <property type="entry name" value="MTES_1575"/>
    <property type="match status" value="1"/>
</dbReference>
<dbReference type="SUPFAM" id="SSF52980">
    <property type="entry name" value="Restriction endonuclease-like"/>
    <property type="match status" value="1"/>
</dbReference>
<name>A0A1F8DSU0_9BACT</name>
<gene>
    <name evidence="2" type="ORF">A2755_01585</name>
</gene>
<proteinExistence type="predicted"/>